<comment type="caution">
    <text evidence="2">The sequence shown here is derived from an EMBL/GenBank/DDBJ whole genome shotgun (WGS) entry which is preliminary data.</text>
</comment>
<name>A0ABS2RX29_9MICO</name>
<keyword evidence="1" id="KW-1133">Transmembrane helix</keyword>
<dbReference type="RefSeq" id="WP_175328255.1">
    <property type="nucleotide sequence ID" value="NZ_BMOI01000007.1"/>
</dbReference>
<keyword evidence="3" id="KW-1185">Reference proteome</keyword>
<reference evidence="2 3" key="1">
    <citation type="submission" date="2021-01" db="EMBL/GenBank/DDBJ databases">
        <title>Sequencing the genomes of 1000 actinobacteria strains.</title>
        <authorList>
            <person name="Klenk H.-P."/>
        </authorList>
    </citation>
    <scope>NUCLEOTIDE SEQUENCE [LARGE SCALE GENOMIC DNA]</scope>
    <source>
        <strain evidence="2 3">DSM 20542</strain>
    </source>
</reference>
<protein>
    <submittedName>
        <fullName evidence="2">Uncharacterized protein</fullName>
    </submittedName>
</protein>
<dbReference type="EMBL" id="JAFBCG010000001">
    <property type="protein sequence ID" value="MBM7803002.1"/>
    <property type="molecule type" value="Genomic_DNA"/>
</dbReference>
<gene>
    <name evidence="2" type="ORF">JOE58_002253</name>
</gene>
<sequence>MQRSRGVVAVVGVAVVALYAALLVVVQLVLDPLAAVPGRSLGSIYAELERQGFHTSVDVAVVVGVGVVGVLLAAGLQWVLSEQRAPLFAMVAAHLGVLAAGIAPAWMSGTALGMDVADAFMVDGGYHTAWFTVLVGASGAALVAMPFVLVVGQAVHVRRTAHRTSAV</sequence>
<feature type="transmembrane region" description="Helical" evidence="1">
    <location>
        <begin position="127"/>
        <end position="151"/>
    </location>
</feature>
<feature type="transmembrane region" description="Helical" evidence="1">
    <location>
        <begin position="7"/>
        <end position="30"/>
    </location>
</feature>
<keyword evidence="1" id="KW-0812">Transmembrane</keyword>
<keyword evidence="1" id="KW-0472">Membrane</keyword>
<accession>A0ABS2RX29</accession>
<evidence type="ECO:0000256" key="1">
    <source>
        <dbReference type="SAM" id="Phobius"/>
    </source>
</evidence>
<dbReference type="Proteomes" id="UP000746584">
    <property type="component" value="Unassembled WGS sequence"/>
</dbReference>
<evidence type="ECO:0000313" key="3">
    <source>
        <dbReference type="Proteomes" id="UP000746584"/>
    </source>
</evidence>
<proteinExistence type="predicted"/>
<feature type="transmembrane region" description="Helical" evidence="1">
    <location>
        <begin position="87"/>
        <end position="107"/>
    </location>
</feature>
<organism evidence="2 3">
    <name type="scientific">Curtobacterium luteum</name>
    <dbReference type="NCBI Taxonomy" id="33881"/>
    <lineage>
        <taxon>Bacteria</taxon>
        <taxon>Bacillati</taxon>
        <taxon>Actinomycetota</taxon>
        <taxon>Actinomycetes</taxon>
        <taxon>Micrococcales</taxon>
        <taxon>Microbacteriaceae</taxon>
        <taxon>Curtobacterium</taxon>
    </lineage>
</organism>
<evidence type="ECO:0000313" key="2">
    <source>
        <dbReference type="EMBL" id="MBM7803002.1"/>
    </source>
</evidence>
<feature type="transmembrane region" description="Helical" evidence="1">
    <location>
        <begin position="59"/>
        <end position="80"/>
    </location>
</feature>